<reference evidence="1 2" key="1">
    <citation type="submission" date="2018-06" db="EMBL/GenBank/DDBJ databases">
        <title>Comparative genomics reveals the genomic features of Rhizophagus irregularis, R. cerebriforme, R. diaphanum and Gigaspora rosea, and their symbiotic lifestyle signature.</title>
        <authorList>
            <person name="Morin E."/>
            <person name="San Clemente H."/>
            <person name="Chen E.C.H."/>
            <person name="De La Providencia I."/>
            <person name="Hainaut M."/>
            <person name="Kuo A."/>
            <person name="Kohler A."/>
            <person name="Murat C."/>
            <person name="Tang N."/>
            <person name="Roy S."/>
            <person name="Loubradou J."/>
            <person name="Henrissat B."/>
            <person name="Grigoriev I.V."/>
            <person name="Corradi N."/>
            <person name="Roux C."/>
            <person name="Martin F.M."/>
        </authorList>
    </citation>
    <scope>NUCLEOTIDE SEQUENCE [LARGE SCALE GENOMIC DNA]</scope>
    <source>
        <strain evidence="1 2">DAOM 227022</strain>
    </source>
</reference>
<sequence length="209" mass="24589">MYIKILNKIYIFDEVNFSLIDTKQDAWFSALAFEAVFETMENRPKWIRYNVEIHSWLFLKPREAKTIIDLHHTTVKAENDIVEAAKGLSETLLANIESDCDNNFVKEMEISKPKKQLTKKAKIKTIKGISKTYYWKWPVENTQIPQLTWTIPIDAKSDENDNEYVEIGELKEEDIPKVHTIQNWLSSYTHAFKQKATEYESETELLRNP</sequence>
<dbReference type="EMBL" id="QKYT01000392">
    <property type="protein sequence ID" value="RIA85977.1"/>
    <property type="molecule type" value="Genomic_DNA"/>
</dbReference>
<keyword evidence="2" id="KW-1185">Reference proteome</keyword>
<gene>
    <name evidence="1" type="ORF">C1645_829985</name>
</gene>
<comment type="caution">
    <text evidence="1">The sequence shown here is derived from an EMBL/GenBank/DDBJ whole genome shotgun (WGS) entry which is preliminary data.</text>
</comment>
<dbReference type="Proteomes" id="UP000265703">
    <property type="component" value="Unassembled WGS sequence"/>
</dbReference>
<accession>A0A397SPW4</accession>
<dbReference type="AlphaFoldDB" id="A0A397SPW4"/>
<proteinExistence type="predicted"/>
<evidence type="ECO:0000313" key="1">
    <source>
        <dbReference type="EMBL" id="RIA85977.1"/>
    </source>
</evidence>
<evidence type="ECO:0000313" key="2">
    <source>
        <dbReference type="Proteomes" id="UP000265703"/>
    </source>
</evidence>
<organism evidence="1 2">
    <name type="scientific">Glomus cerebriforme</name>
    <dbReference type="NCBI Taxonomy" id="658196"/>
    <lineage>
        <taxon>Eukaryota</taxon>
        <taxon>Fungi</taxon>
        <taxon>Fungi incertae sedis</taxon>
        <taxon>Mucoromycota</taxon>
        <taxon>Glomeromycotina</taxon>
        <taxon>Glomeromycetes</taxon>
        <taxon>Glomerales</taxon>
        <taxon>Glomeraceae</taxon>
        <taxon>Glomus</taxon>
    </lineage>
</organism>
<name>A0A397SPW4_9GLOM</name>
<protein>
    <submittedName>
        <fullName evidence="1">Uncharacterized protein</fullName>
    </submittedName>
</protein>